<feature type="transmembrane region" description="Helical" evidence="7">
    <location>
        <begin position="12"/>
        <end position="33"/>
    </location>
</feature>
<dbReference type="RefSeq" id="WP_091497992.1">
    <property type="nucleotide sequence ID" value="NZ_FODJ01000007.1"/>
</dbReference>
<dbReference type="PROSITE" id="PS50893">
    <property type="entry name" value="ABC_TRANSPORTER_2"/>
    <property type="match status" value="1"/>
</dbReference>
<dbReference type="InterPro" id="IPR039421">
    <property type="entry name" value="Type_1_exporter"/>
</dbReference>
<feature type="transmembrane region" description="Helical" evidence="7">
    <location>
        <begin position="113"/>
        <end position="141"/>
    </location>
</feature>
<dbReference type="InterPro" id="IPR011527">
    <property type="entry name" value="ABC1_TM_dom"/>
</dbReference>
<reference evidence="10 11" key="1">
    <citation type="submission" date="2016-10" db="EMBL/GenBank/DDBJ databases">
        <authorList>
            <person name="de Groot N.N."/>
        </authorList>
    </citation>
    <scope>NUCLEOTIDE SEQUENCE [LARGE SCALE GENOMIC DNA]</scope>
    <source>
        <strain evidence="10 11">CGMCC 1.10434</strain>
    </source>
</reference>
<dbReference type="InterPro" id="IPR017871">
    <property type="entry name" value="ABC_transporter-like_CS"/>
</dbReference>
<keyword evidence="5 7" id="KW-1133">Transmembrane helix</keyword>
<dbReference type="Gene3D" id="3.40.50.300">
    <property type="entry name" value="P-loop containing nucleotide triphosphate hydrolases"/>
    <property type="match status" value="1"/>
</dbReference>
<evidence type="ECO:0000313" key="10">
    <source>
        <dbReference type="EMBL" id="SEO43135.1"/>
    </source>
</evidence>
<dbReference type="InterPro" id="IPR003593">
    <property type="entry name" value="AAA+_ATPase"/>
</dbReference>
<feature type="domain" description="ABC transporter" evidence="8">
    <location>
        <begin position="318"/>
        <end position="525"/>
    </location>
</feature>
<keyword evidence="6 7" id="KW-0472">Membrane</keyword>
<dbReference type="InterPro" id="IPR003439">
    <property type="entry name" value="ABC_transporter-like_ATP-bd"/>
</dbReference>
<dbReference type="InterPro" id="IPR027417">
    <property type="entry name" value="P-loop_NTPase"/>
</dbReference>
<keyword evidence="2 7" id="KW-0812">Transmembrane</keyword>
<dbReference type="SUPFAM" id="SSF52540">
    <property type="entry name" value="P-loop containing nucleoside triphosphate hydrolases"/>
    <property type="match status" value="1"/>
</dbReference>
<evidence type="ECO:0000259" key="8">
    <source>
        <dbReference type="PROSITE" id="PS50893"/>
    </source>
</evidence>
<evidence type="ECO:0000256" key="7">
    <source>
        <dbReference type="SAM" id="Phobius"/>
    </source>
</evidence>
<comment type="subcellular location">
    <subcellularLocation>
        <location evidence="1">Cell membrane</location>
        <topology evidence="1">Multi-pass membrane protein</topology>
    </subcellularLocation>
</comment>
<sequence length="526" mass="59400">MKEIIKLNKRFILLSSIVVILTSITALITPLIIQTRNENNLSTKTFFYIFIAVAVSFLLQIIAQVYRENYAAKFNTNYLFSLVQKMVNMTYDSYVQLEPTYLISRINSAVDSLYLFFITSFPAVIKAFIMLVCSLILAWFISWKISLVMFFLIPLNYFGFKLINKELAIRMDRMQRSSAVATKDLVVTLSNIDSVKANMDTKVLNNLLSCKVEAMYSNLANTNKFAGTTSATIGFLNQAVQNFVYLWTSILIVKGEFQISNLIILSIVFPLFFNALSEINKINIDFRSLLTSNNFLKEKLIANIEKDGERIINKIKSIEFNNPSFDLNGNQYSFNIKATIVPGNVLYLSGPSGSGKSSLLKLLLKFRDSAGIKVNGYAINDIQNNSLRNKIAYLAQETTILSTSIEENIAYGKKLTNNQKAFLKSTKILDPILKNKEWSTVLVENGSNLSGGEKQRIAVARLLLMEADLYIMDEITSSIDQLSATAIFEAILAYNKNKIIIFTSHDKLNKKYANRVISIEREDENG</sequence>
<gene>
    <name evidence="10" type="ORF">SAMN04488134_107123</name>
</gene>
<dbReference type="InterPro" id="IPR036640">
    <property type="entry name" value="ABC1_TM_sf"/>
</dbReference>
<dbReference type="GO" id="GO:0016887">
    <property type="term" value="F:ATP hydrolysis activity"/>
    <property type="evidence" value="ECO:0007669"/>
    <property type="project" value="InterPro"/>
</dbReference>
<keyword evidence="11" id="KW-1185">Reference proteome</keyword>
<evidence type="ECO:0000256" key="5">
    <source>
        <dbReference type="ARBA" id="ARBA00022989"/>
    </source>
</evidence>
<evidence type="ECO:0000256" key="1">
    <source>
        <dbReference type="ARBA" id="ARBA00004651"/>
    </source>
</evidence>
<dbReference type="GO" id="GO:0140359">
    <property type="term" value="F:ABC-type transporter activity"/>
    <property type="evidence" value="ECO:0007669"/>
    <property type="project" value="InterPro"/>
</dbReference>
<accession>A0A1H8PMJ6</accession>
<dbReference type="PROSITE" id="PS00211">
    <property type="entry name" value="ABC_TRANSPORTER_1"/>
    <property type="match status" value="1"/>
</dbReference>
<dbReference type="AlphaFoldDB" id="A0A1H8PMJ6"/>
<evidence type="ECO:0000256" key="2">
    <source>
        <dbReference type="ARBA" id="ARBA00022692"/>
    </source>
</evidence>
<dbReference type="OrthoDB" id="3185510at2"/>
<feature type="transmembrane region" description="Helical" evidence="7">
    <location>
        <begin position="147"/>
        <end position="164"/>
    </location>
</feature>
<proteinExistence type="predicted"/>
<dbReference type="PANTHER" id="PTHR24221">
    <property type="entry name" value="ATP-BINDING CASSETTE SUB-FAMILY B"/>
    <property type="match status" value="1"/>
</dbReference>
<evidence type="ECO:0000256" key="4">
    <source>
        <dbReference type="ARBA" id="ARBA00022840"/>
    </source>
</evidence>
<dbReference type="EMBL" id="FODJ01000007">
    <property type="protein sequence ID" value="SEO43135.1"/>
    <property type="molecule type" value="Genomic_DNA"/>
</dbReference>
<dbReference type="SUPFAM" id="SSF90123">
    <property type="entry name" value="ABC transporter transmembrane region"/>
    <property type="match status" value="1"/>
</dbReference>
<dbReference type="SMART" id="SM00382">
    <property type="entry name" value="AAA"/>
    <property type="match status" value="1"/>
</dbReference>
<keyword evidence="4 10" id="KW-0067">ATP-binding</keyword>
<organism evidence="10 11">
    <name type="scientific">Amphibacillus marinus</name>
    <dbReference type="NCBI Taxonomy" id="872970"/>
    <lineage>
        <taxon>Bacteria</taxon>
        <taxon>Bacillati</taxon>
        <taxon>Bacillota</taxon>
        <taxon>Bacilli</taxon>
        <taxon>Bacillales</taxon>
        <taxon>Bacillaceae</taxon>
        <taxon>Amphibacillus</taxon>
    </lineage>
</organism>
<dbReference type="PANTHER" id="PTHR24221:SF654">
    <property type="entry name" value="ATP-BINDING CASSETTE SUB-FAMILY B MEMBER 6"/>
    <property type="match status" value="1"/>
</dbReference>
<keyword evidence="3" id="KW-0547">Nucleotide-binding</keyword>
<dbReference type="GO" id="GO:0034040">
    <property type="term" value="F:ATPase-coupled lipid transmembrane transporter activity"/>
    <property type="evidence" value="ECO:0007669"/>
    <property type="project" value="TreeGrafter"/>
</dbReference>
<dbReference type="STRING" id="872970.SAMN04488134_107123"/>
<dbReference type="Proteomes" id="UP000199300">
    <property type="component" value="Unassembled WGS sequence"/>
</dbReference>
<feature type="domain" description="ABC transmembrane type-1" evidence="9">
    <location>
        <begin position="12"/>
        <end position="288"/>
    </location>
</feature>
<feature type="transmembrane region" description="Helical" evidence="7">
    <location>
        <begin position="45"/>
        <end position="66"/>
    </location>
</feature>
<evidence type="ECO:0000259" key="9">
    <source>
        <dbReference type="PROSITE" id="PS50929"/>
    </source>
</evidence>
<evidence type="ECO:0000256" key="3">
    <source>
        <dbReference type="ARBA" id="ARBA00022741"/>
    </source>
</evidence>
<protein>
    <submittedName>
        <fullName evidence="10">ATP-binding cassette, subfamily B, MsbA</fullName>
    </submittedName>
</protein>
<dbReference type="PROSITE" id="PS50929">
    <property type="entry name" value="ABC_TM1F"/>
    <property type="match status" value="1"/>
</dbReference>
<dbReference type="Gene3D" id="1.20.1560.10">
    <property type="entry name" value="ABC transporter type 1, transmembrane domain"/>
    <property type="match status" value="1"/>
</dbReference>
<dbReference type="GO" id="GO:0005886">
    <property type="term" value="C:plasma membrane"/>
    <property type="evidence" value="ECO:0007669"/>
    <property type="project" value="UniProtKB-SubCell"/>
</dbReference>
<name>A0A1H8PMJ6_9BACI</name>
<evidence type="ECO:0000313" key="11">
    <source>
        <dbReference type="Proteomes" id="UP000199300"/>
    </source>
</evidence>
<dbReference type="GO" id="GO:0005524">
    <property type="term" value="F:ATP binding"/>
    <property type="evidence" value="ECO:0007669"/>
    <property type="project" value="UniProtKB-KW"/>
</dbReference>
<evidence type="ECO:0000256" key="6">
    <source>
        <dbReference type="ARBA" id="ARBA00023136"/>
    </source>
</evidence>
<dbReference type="Pfam" id="PF00005">
    <property type="entry name" value="ABC_tran"/>
    <property type="match status" value="1"/>
</dbReference>
<dbReference type="Pfam" id="PF00664">
    <property type="entry name" value="ABC_membrane"/>
    <property type="match status" value="1"/>
</dbReference>